<feature type="compositionally biased region" description="Basic and acidic residues" evidence="1">
    <location>
        <begin position="256"/>
        <end position="266"/>
    </location>
</feature>
<feature type="region of interest" description="Disordered" evidence="1">
    <location>
        <begin position="1"/>
        <end position="53"/>
    </location>
</feature>
<name>A0A4U0XAF1_9PEZI</name>
<organism evidence="2 3">
    <name type="scientific">Cryomyces minteri</name>
    <dbReference type="NCBI Taxonomy" id="331657"/>
    <lineage>
        <taxon>Eukaryota</taxon>
        <taxon>Fungi</taxon>
        <taxon>Dikarya</taxon>
        <taxon>Ascomycota</taxon>
        <taxon>Pezizomycotina</taxon>
        <taxon>Dothideomycetes</taxon>
        <taxon>Dothideomycetes incertae sedis</taxon>
        <taxon>Cryomyces</taxon>
    </lineage>
</organism>
<dbReference type="OrthoDB" id="3941134at2759"/>
<keyword evidence="3" id="KW-1185">Reference proteome</keyword>
<feature type="compositionally biased region" description="Polar residues" evidence="1">
    <location>
        <begin position="854"/>
        <end position="863"/>
    </location>
</feature>
<feature type="compositionally biased region" description="Polar residues" evidence="1">
    <location>
        <begin position="206"/>
        <end position="231"/>
    </location>
</feature>
<feature type="region of interest" description="Disordered" evidence="1">
    <location>
        <begin position="825"/>
        <end position="863"/>
    </location>
</feature>
<gene>
    <name evidence="2" type="ORF">B0A49_08892</name>
</gene>
<feature type="compositionally biased region" description="Polar residues" evidence="1">
    <location>
        <begin position="145"/>
        <end position="176"/>
    </location>
</feature>
<feature type="compositionally biased region" description="Polar residues" evidence="1">
    <location>
        <begin position="59"/>
        <end position="77"/>
    </location>
</feature>
<feature type="compositionally biased region" description="Low complexity" evidence="1">
    <location>
        <begin position="843"/>
        <end position="853"/>
    </location>
</feature>
<evidence type="ECO:0000313" key="3">
    <source>
        <dbReference type="Proteomes" id="UP000308768"/>
    </source>
</evidence>
<feature type="compositionally biased region" description="Polar residues" evidence="1">
    <location>
        <begin position="184"/>
        <end position="197"/>
    </location>
</feature>
<evidence type="ECO:0000313" key="2">
    <source>
        <dbReference type="EMBL" id="TKA72143.1"/>
    </source>
</evidence>
<feature type="region of interest" description="Disordered" evidence="1">
    <location>
        <begin position="442"/>
        <end position="466"/>
    </location>
</feature>
<protein>
    <submittedName>
        <fullName evidence="2">Uncharacterized protein</fullName>
    </submittedName>
</protein>
<feature type="compositionally biased region" description="Basic and acidic residues" evidence="1">
    <location>
        <begin position="128"/>
        <end position="140"/>
    </location>
</feature>
<feature type="compositionally biased region" description="Polar residues" evidence="1">
    <location>
        <begin position="508"/>
        <end position="526"/>
    </location>
</feature>
<reference evidence="2 3" key="1">
    <citation type="submission" date="2017-03" db="EMBL/GenBank/DDBJ databases">
        <title>Genomes of endolithic fungi from Antarctica.</title>
        <authorList>
            <person name="Coleine C."/>
            <person name="Masonjones S."/>
            <person name="Stajich J.E."/>
        </authorList>
    </citation>
    <scope>NUCLEOTIDE SEQUENCE [LARGE SCALE GENOMIC DNA]</scope>
    <source>
        <strain evidence="2 3">CCFEE 5187</strain>
    </source>
</reference>
<proteinExistence type="predicted"/>
<feature type="region of interest" description="Disordered" evidence="1">
    <location>
        <begin position="90"/>
        <end position="243"/>
    </location>
</feature>
<accession>A0A4U0XAF1</accession>
<feature type="region of interest" description="Disordered" evidence="1">
    <location>
        <begin position="59"/>
        <end position="78"/>
    </location>
</feature>
<feature type="region of interest" description="Disordered" evidence="1">
    <location>
        <begin position="494"/>
        <end position="549"/>
    </location>
</feature>
<feature type="region of interest" description="Disordered" evidence="1">
    <location>
        <begin position="256"/>
        <end position="275"/>
    </location>
</feature>
<dbReference type="STRING" id="331657.A0A4U0XAF1"/>
<sequence>MDDWGSPWADEVEDNQPATTLEVGMSGKAATTGVDDITGAPWGDDVGSEEFGGWTSFTNVEADTIPTNRRTAFNPDQSAEVDLETAFEDLDSEQRDNAWADGGSQSSATKAVGGLSAEGGLGAGPLREFVDSRSTFKDTRGVFADSSTDNETSRVDTASPTQEARPTDPTPASTSAGVADVPDTASSTKLNSKQQSIPIFGESEDNSSSRPSTAPSDVSQTEIAVQESARTSVGDDIATPQVVKQEEAGIEIIHEDTDSARVGEAHDGEDESGDFGDFEGEIVEDEEHAEYSQHAEASLENLERSTIGNLATGSQTQAIVQSTSQQEMERLPVPAPSFDVDLSLIHDIYPTRPTEDAVPAANEHTLSSEGASRAWYRISRVGPMRKHNSGDEGNYVRVTWAGSKIRAEVNKIVARWASEDRNNGGMIGGGGGGHAMFGWDQPAESQHATRPASRHRGHGTVPTPCIKSNLRRMSLKREGPRVMSIAEDYPIAKFDWSSPPATAKSRISGGSTMIQSDPKSATSSKRSSLDQRSHEKAATTPLDPLPGQGHAALEYLEHPKGTDPASMSRMIANTLSDREHATNSAVDKVQFSSDSWANPGRLNTSLPANFTTTSIDDDWSEMVQSPALPAHTSDEVPLPMERLTPSLVPEYVPSLTITSVPSIRENADSNILSEDVADLPCADLPNAVLSSHEHPIEPELRANDSVADSAAPTSDPWASADFSIFDAPAAPPKSLPLTNAAVLQHGTTPFTGSIRSSSSSCTLAPHTPVSASQIPPESKHVEDDEAARNIVSQLANLSYMLRRISSSVLFGALETVRRPFDAHLTGHNRQTANSKPAFGPTNSTSTLSSLSSSAEKPTTSRTSSYSDLEAGLFCAGLPGLGIYADRHPPPINLPPLPPFAPFSPPQHVDSAWRAIHPPLHTFHHVARRSASATNSPTLRNIPTAPTAAALRRLSLSSGQHQQYSRRPASTSPSSSSRSSSGSSRTSSTLGRSPLSTMRRADAPDVPIIPEFKRLSNMPLPRAWLQVTAVARGLDDDDDAAAAATGEDLLVPRPLVVRKTRELCFEASKELLRSLDCLDVRVGGEVERYSGLGLGDGMVEGEGGLALLPGGVLLRAESG</sequence>
<feature type="region of interest" description="Disordered" evidence="1">
    <location>
        <begin position="751"/>
        <end position="783"/>
    </location>
</feature>
<dbReference type="Proteomes" id="UP000308768">
    <property type="component" value="Unassembled WGS sequence"/>
</dbReference>
<evidence type="ECO:0000256" key="1">
    <source>
        <dbReference type="SAM" id="MobiDB-lite"/>
    </source>
</evidence>
<feature type="region of interest" description="Disordered" evidence="1">
    <location>
        <begin position="955"/>
        <end position="1001"/>
    </location>
</feature>
<dbReference type="EMBL" id="NAJN01000518">
    <property type="protein sequence ID" value="TKA72143.1"/>
    <property type="molecule type" value="Genomic_DNA"/>
</dbReference>
<dbReference type="AlphaFoldDB" id="A0A4U0XAF1"/>
<comment type="caution">
    <text evidence="2">The sequence shown here is derived from an EMBL/GenBank/DDBJ whole genome shotgun (WGS) entry which is preliminary data.</text>
</comment>
<feature type="compositionally biased region" description="Basic and acidic residues" evidence="1">
    <location>
        <begin position="527"/>
        <end position="537"/>
    </location>
</feature>
<feature type="compositionally biased region" description="Low complexity" evidence="1">
    <location>
        <begin position="964"/>
        <end position="996"/>
    </location>
</feature>